<dbReference type="Proteomes" id="UP000046395">
    <property type="component" value="Unassembled WGS sequence"/>
</dbReference>
<dbReference type="InterPro" id="IPR050951">
    <property type="entry name" value="Retrovirus_Pol_polyprotein"/>
</dbReference>
<organism evidence="1 2">
    <name type="scientific">Trichuris muris</name>
    <name type="common">Mouse whipworm</name>
    <dbReference type="NCBI Taxonomy" id="70415"/>
    <lineage>
        <taxon>Eukaryota</taxon>
        <taxon>Metazoa</taxon>
        <taxon>Ecdysozoa</taxon>
        <taxon>Nematoda</taxon>
        <taxon>Enoplea</taxon>
        <taxon>Dorylaimia</taxon>
        <taxon>Trichinellida</taxon>
        <taxon>Trichuridae</taxon>
        <taxon>Trichuris</taxon>
    </lineage>
</organism>
<dbReference type="SUPFAM" id="SSF50630">
    <property type="entry name" value="Acid proteases"/>
    <property type="match status" value="1"/>
</dbReference>
<reference evidence="2" key="1">
    <citation type="submission" date="2019-12" db="UniProtKB">
        <authorList>
            <consortium name="WormBaseParasite"/>
        </authorList>
    </citation>
    <scope>IDENTIFICATION</scope>
</reference>
<sequence>MKHLALECRFKEAKCNFCGHVSHIAAACLKKKKSKANVGLFSQKPVRNIREFETGSPITQTLRLNGKPIVFKLDTGARDNFCSRDVWTQLGKSTLLAPHRCYFTATGDQQQILGICNVRATTLDQHLNDVAVEMNVTSLPRFNVLGRKTIRDLDIDIGTLLKGPSASVGNVHAVQQNDEPDSTCKKLRNQFSDLFKPELGCLKDFELEVSFKPDAKTLFGTISL</sequence>
<dbReference type="WBParaSite" id="TMUE_1000004341.1">
    <property type="protein sequence ID" value="TMUE_1000004341.1"/>
    <property type="gene ID" value="WBGene00294190"/>
</dbReference>
<dbReference type="InterPro" id="IPR021109">
    <property type="entry name" value="Peptidase_aspartic_dom_sf"/>
</dbReference>
<protein>
    <submittedName>
        <fullName evidence="2">Peptidase A2 domain-containing protein</fullName>
    </submittedName>
</protein>
<evidence type="ECO:0000313" key="2">
    <source>
        <dbReference type="WBParaSite" id="TMUE_1000004341.1"/>
    </source>
</evidence>
<keyword evidence="1" id="KW-1185">Reference proteome</keyword>
<dbReference type="PANTHER" id="PTHR37984:SF13">
    <property type="entry name" value="RIBONUCLEASE H"/>
    <property type="match status" value="1"/>
</dbReference>
<dbReference type="PANTHER" id="PTHR37984">
    <property type="entry name" value="PROTEIN CBG26694"/>
    <property type="match status" value="1"/>
</dbReference>
<accession>A0A5S6QAI4</accession>
<dbReference type="AlphaFoldDB" id="A0A5S6QAI4"/>
<dbReference type="PROSITE" id="PS51257">
    <property type="entry name" value="PROKAR_LIPOPROTEIN"/>
    <property type="match status" value="1"/>
</dbReference>
<dbReference type="Gene3D" id="2.40.70.10">
    <property type="entry name" value="Acid Proteases"/>
    <property type="match status" value="1"/>
</dbReference>
<proteinExistence type="predicted"/>
<name>A0A5S6QAI4_TRIMR</name>
<dbReference type="STRING" id="70415.A0A5S6QAI4"/>
<evidence type="ECO:0000313" key="1">
    <source>
        <dbReference type="Proteomes" id="UP000046395"/>
    </source>
</evidence>